<sequence>MGEPKIPSIPFRSGSNSGVLGVQQSLVSGIISGDNSLSLDFCCLPAPILLWLSLVRLTRLEHRRRFQPYKSETRLIDQEGSMPPRSNATRRAGNVDIRKQWVDIPAAERQDYISAVTCLMKNRLRATQLKY</sequence>
<gene>
    <name evidence="1" type="ORF">EJ03DRAFT_138985</name>
</gene>
<name>A0A6G1L5P6_9PEZI</name>
<protein>
    <submittedName>
        <fullName evidence="1">Uncharacterized protein</fullName>
    </submittedName>
</protein>
<keyword evidence="2" id="KW-1185">Reference proteome</keyword>
<dbReference type="InterPro" id="IPR008922">
    <property type="entry name" value="Di-copper_centre_dom_sf"/>
</dbReference>
<dbReference type="EMBL" id="ML995850">
    <property type="protein sequence ID" value="KAF2767879.1"/>
    <property type="molecule type" value="Genomic_DNA"/>
</dbReference>
<dbReference type="Gene3D" id="1.10.1280.10">
    <property type="entry name" value="Di-copper center containing domain from catechol oxidase"/>
    <property type="match status" value="1"/>
</dbReference>
<reference evidence="1" key="1">
    <citation type="journal article" date="2020" name="Stud. Mycol.">
        <title>101 Dothideomycetes genomes: a test case for predicting lifestyles and emergence of pathogens.</title>
        <authorList>
            <person name="Haridas S."/>
            <person name="Albert R."/>
            <person name="Binder M."/>
            <person name="Bloem J."/>
            <person name="Labutti K."/>
            <person name="Salamov A."/>
            <person name="Andreopoulos B."/>
            <person name="Baker S."/>
            <person name="Barry K."/>
            <person name="Bills G."/>
            <person name="Bluhm B."/>
            <person name="Cannon C."/>
            <person name="Castanera R."/>
            <person name="Culley D."/>
            <person name="Daum C."/>
            <person name="Ezra D."/>
            <person name="Gonzalez J."/>
            <person name="Henrissat B."/>
            <person name="Kuo A."/>
            <person name="Liang C."/>
            <person name="Lipzen A."/>
            <person name="Lutzoni F."/>
            <person name="Magnuson J."/>
            <person name="Mondo S."/>
            <person name="Nolan M."/>
            <person name="Ohm R."/>
            <person name="Pangilinan J."/>
            <person name="Park H.-J."/>
            <person name="Ramirez L."/>
            <person name="Alfaro M."/>
            <person name="Sun H."/>
            <person name="Tritt A."/>
            <person name="Yoshinaga Y."/>
            <person name="Zwiers L.-H."/>
            <person name="Turgeon B."/>
            <person name="Goodwin S."/>
            <person name="Spatafora J."/>
            <person name="Crous P."/>
            <person name="Grigoriev I."/>
        </authorList>
    </citation>
    <scope>NUCLEOTIDE SEQUENCE</scope>
    <source>
        <strain evidence="1">CBS 116005</strain>
    </source>
</reference>
<dbReference type="AlphaFoldDB" id="A0A6G1L5P6"/>
<dbReference type="OrthoDB" id="6132182at2759"/>
<evidence type="ECO:0000313" key="1">
    <source>
        <dbReference type="EMBL" id="KAF2767879.1"/>
    </source>
</evidence>
<proteinExistence type="predicted"/>
<organism evidence="1 2">
    <name type="scientific">Teratosphaeria nubilosa</name>
    <dbReference type="NCBI Taxonomy" id="161662"/>
    <lineage>
        <taxon>Eukaryota</taxon>
        <taxon>Fungi</taxon>
        <taxon>Dikarya</taxon>
        <taxon>Ascomycota</taxon>
        <taxon>Pezizomycotina</taxon>
        <taxon>Dothideomycetes</taxon>
        <taxon>Dothideomycetidae</taxon>
        <taxon>Mycosphaerellales</taxon>
        <taxon>Teratosphaeriaceae</taxon>
        <taxon>Teratosphaeria</taxon>
    </lineage>
</organism>
<dbReference type="Proteomes" id="UP000799436">
    <property type="component" value="Unassembled WGS sequence"/>
</dbReference>
<accession>A0A6G1L5P6</accession>
<evidence type="ECO:0000313" key="2">
    <source>
        <dbReference type="Proteomes" id="UP000799436"/>
    </source>
</evidence>